<evidence type="ECO:0000259" key="8">
    <source>
        <dbReference type="Pfam" id="PF01182"/>
    </source>
</evidence>
<comment type="catalytic activity">
    <reaction evidence="1 7">
        <text>6-phospho-D-glucono-1,5-lactone + H2O = 6-phospho-D-gluconate + H(+)</text>
        <dbReference type="Rhea" id="RHEA:12556"/>
        <dbReference type="ChEBI" id="CHEBI:15377"/>
        <dbReference type="ChEBI" id="CHEBI:15378"/>
        <dbReference type="ChEBI" id="CHEBI:57955"/>
        <dbReference type="ChEBI" id="CHEBI:58759"/>
        <dbReference type="EC" id="3.1.1.31"/>
    </reaction>
</comment>
<evidence type="ECO:0000256" key="5">
    <source>
        <dbReference type="ARBA" id="ARBA00013198"/>
    </source>
</evidence>
<comment type="caution">
    <text evidence="9">The sequence shown here is derived from an EMBL/GenBank/DDBJ whole genome shotgun (WGS) entry which is preliminary data.</text>
</comment>
<evidence type="ECO:0000256" key="2">
    <source>
        <dbReference type="ARBA" id="ARBA00002681"/>
    </source>
</evidence>
<dbReference type="EC" id="3.1.1.31" evidence="5 7"/>
<evidence type="ECO:0000256" key="3">
    <source>
        <dbReference type="ARBA" id="ARBA00004961"/>
    </source>
</evidence>
<dbReference type="RefSeq" id="WP_380021594.1">
    <property type="nucleotide sequence ID" value="NZ_JBHSHD010000010.1"/>
</dbReference>
<dbReference type="InterPro" id="IPR037171">
    <property type="entry name" value="NagB/RpiA_transferase-like"/>
</dbReference>
<dbReference type="GO" id="GO:0017057">
    <property type="term" value="F:6-phosphogluconolactonase activity"/>
    <property type="evidence" value="ECO:0007669"/>
    <property type="project" value="UniProtKB-EC"/>
</dbReference>
<dbReference type="InterPro" id="IPR039104">
    <property type="entry name" value="6PGL"/>
</dbReference>
<comment type="function">
    <text evidence="2 7">Hydrolysis of 6-phosphogluconolactone to 6-phosphogluconate.</text>
</comment>
<keyword evidence="7 9" id="KW-0378">Hydrolase</keyword>
<dbReference type="InterPro" id="IPR005900">
    <property type="entry name" value="6-phosphogluconolactonase_DevB"/>
</dbReference>
<evidence type="ECO:0000313" key="10">
    <source>
        <dbReference type="Proteomes" id="UP001595886"/>
    </source>
</evidence>
<comment type="similarity">
    <text evidence="4 7">Belongs to the glucosamine/galactosamine-6-phosphate isomerase family. 6-phosphogluconolactonase subfamily.</text>
</comment>
<evidence type="ECO:0000256" key="1">
    <source>
        <dbReference type="ARBA" id="ARBA00000832"/>
    </source>
</evidence>
<evidence type="ECO:0000313" key="9">
    <source>
        <dbReference type="EMBL" id="MFC4821310.1"/>
    </source>
</evidence>
<dbReference type="PANTHER" id="PTHR11054">
    <property type="entry name" value="6-PHOSPHOGLUCONOLACTONASE"/>
    <property type="match status" value="1"/>
</dbReference>
<name>A0ABV9QW90_9GAMM</name>
<dbReference type="PANTHER" id="PTHR11054:SF0">
    <property type="entry name" value="6-PHOSPHOGLUCONOLACTONASE"/>
    <property type="match status" value="1"/>
</dbReference>
<reference evidence="10" key="1">
    <citation type="journal article" date="2019" name="Int. J. Syst. Evol. Microbiol.">
        <title>The Global Catalogue of Microorganisms (GCM) 10K type strain sequencing project: providing services to taxonomists for standard genome sequencing and annotation.</title>
        <authorList>
            <consortium name="The Broad Institute Genomics Platform"/>
            <consortium name="The Broad Institute Genome Sequencing Center for Infectious Disease"/>
            <person name="Wu L."/>
            <person name="Ma J."/>
        </authorList>
    </citation>
    <scope>NUCLEOTIDE SEQUENCE [LARGE SCALE GENOMIC DNA]</scope>
    <source>
        <strain evidence="10">CCUG 30340</strain>
    </source>
</reference>
<evidence type="ECO:0000256" key="7">
    <source>
        <dbReference type="RuleBase" id="RU365095"/>
    </source>
</evidence>
<evidence type="ECO:0000256" key="4">
    <source>
        <dbReference type="ARBA" id="ARBA00010662"/>
    </source>
</evidence>
<proteinExistence type="inferred from homology"/>
<dbReference type="SUPFAM" id="SSF100950">
    <property type="entry name" value="NagB/RpiA/CoA transferase-like"/>
    <property type="match status" value="1"/>
</dbReference>
<sequence>MSGAARADRAVVHAGADEREWIAAAAASIARALGEALAAPGEVRLLLSGGTTPAPVYRALAAQSLDWSRVIVGLVDERDVEPEADGSNARLVRESLLRGQAADARFEPLRAAGQPLEQAVAKANARWPLAPVAVCVLGMGEDGHTASLFPGAANLAAVLASDEPYASIDARGCAVAGAFAHRISLTPAGMAQSAHRLLLIRGADKRAVFERALKEGEAGELPVRVALDLPGEPLHVYWCP</sequence>
<dbReference type="CDD" id="cd01400">
    <property type="entry name" value="6PGL"/>
    <property type="match status" value="1"/>
</dbReference>
<gene>
    <name evidence="7 9" type="primary">pgl</name>
    <name evidence="9" type="ORF">ACFO6Q_13330</name>
</gene>
<dbReference type="Gene3D" id="3.40.50.1360">
    <property type="match status" value="1"/>
</dbReference>
<dbReference type="Proteomes" id="UP001595886">
    <property type="component" value="Unassembled WGS sequence"/>
</dbReference>
<accession>A0ABV9QW90</accession>
<dbReference type="Pfam" id="PF01182">
    <property type="entry name" value="Glucosamine_iso"/>
    <property type="match status" value="1"/>
</dbReference>
<keyword evidence="10" id="KW-1185">Reference proteome</keyword>
<feature type="domain" description="Glucosamine/galactosamine-6-phosphate isomerase" evidence="8">
    <location>
        <begin position="17"/>
        <end position="226"/>
    </location>
</feature>
<organism evidence="9 10">
    <name type="scientific">Dokdonella ginsengisoli</name>
    <dbReference type="NCBI Taxonomy" id="363846"/>
    <lineage>
        <taxon>Bacteria</taxon>
        <taxon>Pseudomonadati</taxon>
        <taxon>Pseudomonadota</taxon>
        <taxon>Gammaproteobacteria</taxon>
        <taxon>Lysobacterales</taxon>
        <taxon>Rhodanobacteraceae</taxon>
        <taxon>Dokdonella</taxon>
    </lineage>
</organism>
<dbReference type="EMBL" id="JBHSHD010000010">
    <property type="protein sequence ID" value="MFC4821310.1"/>
    <property type="molecule type" value="Genomic_DNA"/>
</dbReference>
<evidence type="ECO:0000256" key="6">
    <source>
        <dbReference type="ARBA" id="ARBA00020337"/>
    </source>
</evidence>
<comment type="pathway">
    <text evidence="3 7">Carbohydrate degradation; pentose phosphate pathway; D-ribulose 5-phosphate from D-glucose 6-phosphate (oxidative stage): step 2/3.</text>
</comment>
<dbReference type="InterPro" id="IPR006148">
    <property type="entry name" value="Glc/Gal-6P_isomerase"/>
</dbReference>
<protein>
    <recommendedName>
        <fullName evidence="6 7">6-phosphogluconolactonase</fullName>
        <shortName evidence="7">6PGL</shortName>
        <ecNumber evidence="5 7">3.1.1.31</ecNumber>
    </recommendedName>
</protein>
<dbReference type="NCBIfam" id="TIGR01198">
    <property type="entry name" value="pgl"/>
    <property type="match status" value="1"/>
</dbReference>